<keyword evidence="1" id="KW-0175">Coiled coil</keyword>
<feature type="transmembrane region" description="Helical" evidence="2">
    <location>
        <begin position="244"/>
        <end position="264"/>
    </location>
</feature>
<dbReference type="RefSeq" id="WP_074670604.1">
    <property type="nucleotide sequence ID" value="NZ_FNQG01000002.1"/>
</dbReference>
<dbReference type="AlphaFoldDB" id="A0A1H3VQ88"/>
<organism evidence="3 4">
    <name type="scientific">Selenomonas ruminantium</name>
    <dbReference type="NCBI Taxonomy" id="971"/>
    <lineage>
        <taxon>Bacteria</taxon>
        <taxon>Bacillati</taxon>
        <taxon>Bacillota</taxon>
        <taxon>Negativicutes</taxon>
        <taxon>Selenomonadales</taxon>
        <taxon>Selenomonadaceae</taxon>
        <taxon>Selenomonas</taxon>
    </lineage>
</organism>
<sequence>MASSALEQEFVKVISDITKEVSEDVVKNNALKSIEELNNNIDKLKKEYEILLECIDKNKQIHYNELELLNKDLVRIKETYTKENKNLVKEINEARDNYKTTTSLLLKNIKKEDGILDESFKKIKYLQNNLESTIKTWNSTTENNRKSIDQLIKQVNSLESYVNKETQALKKNNEINYGKLDSIIKEIGSSVNIELRQIDDQCKSISLAMVEKYDEITAKMSEDYNDISNQTRNMERESNKKYKLLMIVNIFNIILTIIILWYLVH</sequence>
<dbReference type="EMBL" id="FNQG01000002">
    <property type="protein sequence ID" value="SDZ76977.1"/>
    <property type="molecule type" value="Genomic_DNA"/>
</dbReference>
<proteinExistence type="predicted"/>
<reference evidence="3 4" key="1">
    <citation type="submission" date="2016-10" db="EMBL/GenBank/DDBJ databases">
        <authorList>
            <person name="de Groot N.N."/>
        </authorList>
    </citation>
    <scope>NUCLEOTIDE SEQUENCE [LARGE SCALE GENOMIC DNA]</scope>
    <source>
        <strain evidence="3 4">DSM 2872</strain>
    </source>
</reference>
<evidence type="ECO:0000256" key="2">
    <source>
        <dbReference type="SAM" id="Phobius"/>
    </source>
</evidence>
<evidence type="ECO:0000256" key="1">
    <source>
        <dbReference type="SAM" id="Coils"/>
    </source>
</evidence>
<name>A0A1H3VQ88_SELRU</name>
<keyword evidence="2" id="KW-1133">Transmembrane helix</keyword>
<keyword evidence="2" id="KW-0472">Membrane</keyword>
<evidence type="ECO:0000313" key="4">
    <source>
        <dbReference type="Proteomes" id="UP000183469"/>
    </source>
</evidence>
<dbReference type="Proteomes" id="UP000183469">
    <property type="component" value="Unassembled WGS sequence"/>
</dbReference>
<feature type="coiled-coil region" evidence="1">
    <location>
        <begin position="27"/>
        <end position="104"/>
    </location>
</feature>
<evidence type="ECO:0000313" key="3">
    <source>
        <dbReference type="EMBL" id="SDZ76977.1"/>
    </source>
</evidence>
<accession>A0A1H3VQ88</accession>
<keyword evidence="2" id="KW-0812">Transmembrane</keyword>
<protein>
    <submittedName>
        <fullName evidence="3">Uncharacterized protein</fullName>
    </submittedName>
</protein>
<gene>
    <name evidence="3" type="ORF">SAMN05660648_00480</name>
</gene>